<evidence type="ECO:0000259" key="10">
    <source>
        <dbReference type="Pfam" id="PF00266"/>
    </source>
</evidence>
<dbReference type="PROSITE" id="PS00595">
    <property type="entry name" value="AA_TRANSFER_CLASS_5"/>
    <property type="match status" value="1"/>
</dbReference>
<keyword evidence="5" id="KW-0663">Pyridoxal phosphate</keyword>
<evidence type="ECO:0000313" key="14">
    <source>
        <dbReference type="Proteomes" id="UP000245217"/>
    </source>
</evidence>
<reference evidence="13 14" key="2">
    <citation type="submission" date="2018-05" db="EMBL/GenBank/DDBJ databases">
        <title>Ignatzschineria dubaiensis sp. nov., isolated from necrotic foot tissues of dromedaries (Camelus dromedarius) and associated maggots in Dubai, United Arab Emirates.</title>
        <authorList>
            <person name="Tsang C.C."/>
            <person name="Tang J.Y.M."/>
            <person name="Fong J.Y.H."/>
            <person name="Kinne J."/>
            <person name="Lee H.H."/>
            <person name="Joseph M."/>
            <person name="Jose S."/>
            <person name="Schuster R.K."/>
            <person name="Tang Y."/>
            <person name="Sivakumar S."/>
            <person name="Chen J.H.K."/>
            <person name="Teng J.L.L."/>
            <person name="Lau S.K.P."/>
            <person name="Wernery U."/>
            <person name="Woo P.C.Y."/>
        </authorList>
    </citation>
    <scope>NUCLEOTIDE SEQUENCE [LARGE SCALE GENOMIC DNA]</scope>
    <source>
        <strain evidence="13">UAE-HKU57</strain>
        <strain evidence="14">UAE-HKU58</strain>
    </source>
</reference>
<dbReference type="RefSeq" id="WP_109201166.1">
    <property type="nucleotide sequence ID" value="NZ_QEWS01000002.1"/>
</dbReference>
<feature type="domain" description="Aminotransferase class V" evidence="10">
    <location>
        <begin position="48"/>
        <end position="403"/>
    </location>
</feature>
<comment type="similarity">
    <text evidence="2">Belongs to the class-V pyridoxal-phosphate-dependent aminotransferase family. NifS/IscS subfamily.</text>
</comment>
<dbReference type="PANTHER" id="PTHR11601:SF34">
    <property type="entry name" value="CYSTEINE DESULFURASE"/>
    <property type="match status" value="1"/>
</dbReference>
<gene>
    <name evidence="11" type="ORF">DC077_02510</name>
    <name evidence="12" type="ORF">DC078_03255</name>
</gene>
<dbReference type="GO" id="GO:0031071">
    <property type="term" value="F:cysteine desulfurase activity"/>
    <property type="evidence" value="ECO:0007669"/>
    <property type="project" value="UniProtKB-EC"/>
</dbReference>
<evidence type="ECO:0000256" key="1">
    <source>
        <dbReference type="ARBA" id="ARBA00001933"/>
    </source>
</evidence>
<evidence type="ECO:0000256" key="7">
    <source>
        <dbReference type="ARBA" id="ARBA00023014"/>
    </source>
</evidence>
<dbReference type="InterPro" id="IPR015424">
    <property type="entry name" value="PyrdxlP-dep_Trfase"/>
</dbReference>
<dbReference type="EC" id="2.8.1.7" evidence="3"/>
<keyword evidence="7" id="KW-0411">Iron-sulfur</keyword>
<evidence type="ECO:0000256" key="5">
    <source>
        <dbReference type="ARBA" id="ARBA00022898"/>
    </source>
</evidence>
<sequence length="567" mass="63129">MKSILERFGIDPFMEKDDEQRQDLLMSSVNEEALTSKLPTKPQFADVIYLDYAATTPVDPIVIEAIVNAMTCDWANIGSPHELGVVAKQSVDQALSTIAAHFNLTSDEIIITSGATESINHALKGVLAAQKKREIITTTIEHKATINTVQALIKQGYRATFIAPDEAGRITTSMVEAAITDETAIISLIWVNNETGDKLPVEEIAQIARRYKIPIHIDATQAAPHFQFDASQFDLVSLSAHKCYGPKGLGLLYRRAFPKLPMKPLIDGSGGQLALRAGTMVNESIMGFAKALELIADNWEEERHRLVRLESLLLKQLLPYGVEVNSAAPSVEREPGVLNLYIPHVHADALMALIPKVAIAKGSACNSDSSLPSYVLTEMGYTPRRALSSIRISVGRFTTEEEILTAGNYLIEAIDFLQRLASGRPAVWYGEYNLYDSDIAAILTSHLVAEREEQEDRDRVLEEPLFLVEEPHYRFSLYGVIEEVKGDDGKMFQLRDLTAEVYGAPFYLALFNDLVIALRQELLTPYLSLEQLLERRVPAQYLRDFLHLEKALRDFINKSLSDSNIDA</sequence>
<dbReference type="AlphaFoldDB" id="A0A2U2ATV9"/>
<evidence type="ECO:0000256" key="8">
    <source>
        <dbReference type="ARBA" id="ARBA00050776"/>
    </source>
</evidence>
<comment type="catalytic activity">
    <reaction evidence="8">
        <text>(sulfur carrier)-H + L-cysteine = (sulfur carrier)-SH + L-alanine</text>
        <dbReference type="Rhea" id="RHEA:43892"/>
        <dbReference type="Rhea" id="RHEA-COMP:14737"/>
        <dbReference type="Rhea" id="RHEA-COMP:14739"/>
        <dbReference type="ChEBI" id="CHEBI:29917"/>
        <dbReference type="ChEBI" id="CHEBI:35235"/>
        <dbReference type="ChEBI" id="CHEBI:57972"/>
        <dbReference type="ChEBI" id="CHEBI:64428"/>
        <dbReference type="EC" id="2.8.1.7"/>
    </reaction>
</comment>
<dbReference type="InterPro" id="IPR015421">
    <property type="entry name" value="PyrdxlP-dep_Trfase_major"/>
</dbReference>
<comment type="caution">
    <text evidence="11">The sequence shown here is derived from an EMBL/GenBank/DDBJ whole genome shotgun (WGS) entry which is preliminary data.</text>
</comment>
<accession>A0A2U2ATV9</accession>
<proteinExistence type="inferred from homology"/>
<reference evidence="11" key="1">
    <citation type="journal article" date="2018" name="Genome Announc.">
        <title>Ignatzschineria cameli sp. nov., isolated from necrotic foot tissue of dromedaries (Camelus dromedarius) and associated maggots (Wohlfahrtia species) in Dubai.</title>
        <authorList>
            <person name="Tsang C.C."/>
            <person name="Tang J.Y."/>
            <person name="Fong J.Y."/>
            <person name="Kinne J."/>
            <person name="Lee H.H."/>
            <person name="Joseph M."/>
            <person name="Jose S."/>
            <person name="Schuster R.K."/>
            <person name="Tang Y."/>
            <person name="Sivakumar S."/>
            <person name="Chen J.H."/>
            <person name="Teng J.L."/>
            <person name="Lau S.K."/>
            <person name="Wernery U."/>
            <person name="Woo P.C."/>
        </authorList>
    </citation>
    <scope>NUCLEOTIDE SEQUENCE</scope>
    <source>
        <strain evidence="11">UAE-HKU57</strain>
        <strain evidence="12">UAE-HKU58</strain>
    </source>
</reference>
<evidence type="ECO:0000256" key="9">
    <source>
        <dbReference type="RuleBase" id="RU004504"/>
    </source>
</evidence>
<dbReference type="Proteomes" id="UP000245059">
    <property type="component" value="Unassembled WGS sequence"/>
</dbReference>
<keyword evidence="6" id="KW-0408">Iron</keyword>
<comment type="cofactor">
    <cofactor evidence="1 9">
        <name>pyridoxal 5'-phosphate</name>
        <dbReference type="ChEBI" id="CHEBI:597326"/>
    </cofactor>
</comment>
<evidence type="ECO:0000256" key="6">
    <source>
        <dbReference type="ARBA" id="ARBA00023004"/>
    </source>
</evidence>
<dbReference type="InterPro" id="IPR000192">
    <property type="entry name" value="Aminotrans_V_dom"/>
</dbReference>
<dbReference type="PANTHER" id="PTHR11601">
    <property type="entry name" value="CYSTEINE DESULFURYLASE FAMILY MEMBER"/>
    <property type="match status" value="1"/>
</dbReference>
<dbReference type="OrthoDB" id="9808002at2"/>
<dbReference type="Proteomes" id="UP000245217">
    <property type="component" value="Unassembled WGS sequence"/>
</dbReference>
<keyword evidence="4" id="KW-0479">Metal-binding</keyword>
<dbReference type="GO" id="GO:0051536">
    <property type="term" value="F:iron-sulfur cluster binding"/>
    <property type="evidence" value="ECO:0007669"/>
    <property type="project" value="UniProtKB-KW"/>
</dbReference>
<evidence type="ECO:0000256" key="2">
    <source>
        <dbReference type="ARBA" id="ARBA00006490"/>
    </source>
</evidence>
<evidence type="ECO:0000313" key="12">
    <source>
        <dbReference type="EMBL" id="PWD93855.1"/>
    </source>
</evidence>
<organism evidence="11 13">
    <name type="scientific">Ignatzschineria cameli</name>
    <dbReference type="NCBI Taxonomy" id="2182793"/>
    <lineage>
        <taxon>Bacteria</taxon>
        <taxon>Pseudomonadati</taxon>
        <taxon>Pseudomonadota</taxon>
        <taxon>Gammaproteobacteria</taxon>
        <taxon>Cardiobacteriales</taxon>
        <taxon>Ignatzschineriaceae</taxon>
        <taxon>Ignatzschineria</taxon>
    </lineage>
</organism>
<evidence type="ECO:0000313" key="13">
    <source>
        <dbReference type="Proteomes" id="UP000245059"/>
    </source>
</evidence>
<dbReference type="Gene3D" id="3.90.1150.10">
    <property type="entry name" value="Aspartate Aminotransferase, domain 1"/>
    <property type="match status" value="1"/>
</dbReference>
<name>A0A2U2ATV9_9GAMM</name>
<dbReference type="SUPFAM" id="SSF53383">
    <property type="entry name" value="PLP-dependent transferases"/>
    <property type="match status" value="1"/>
</dbReference>
<dbReference type="Gene3D" id="1.10.260.50">
    <property type="match status" value="1"/>
</dbReference>
<evidence type="ECO:0000256" key="3">
    <source>
        <dbReference type="ARBA" id="ARBA00012239"/>
    </source>
</evidence>
<dbReference type="Gene3D" id="3.40.640.10">
    <property type="entry name" value="Type I PLP-dependent aspartate aminotransferase-like (Major domain)"/>
    <property type="match status" value="1"/>
</dbReference>
<protein>
    <recommendedName>
        <fullName evidence="3">cysteine desulfurase</fullName>
        <ecNumber evidence="3">2.8.1.7</ecNumber>
    </recommendedName>
</protein>
<dbReference type="InterPro" id="IPR020578">
    <property type="entry name" value="Aminotrans_V_PyrdxlP_BS"/>
</dbReference>
<dbReference type="EMBL" id="QEWV01000002">
    <property type="protein sequence ID" value="PWD93855.1"/>
    <property type="molecule type" value="Genomic_DNA"/>
</dbReference>
<evidence type="ECO:0000313" key="11">
    <source>
        <dbReference type="EMBL" id="PWD88163.1"/>
    </source>
</evidence>
<dbReference type="InterPro" id="IPR015422">
    <property type="entry name" value="PyrdxlP-dep_Trfase_small"/>
</dbReference>
<dbReference type="Pfam" id="PF00266">
    <property type="entry name" value="Aminotran_5"/>
    <property type="match status" value="1"/>
</dbReference>
<evidence type="ECO:0000256" key="4">
    <source>
        <dbReference type="ARBA" id="ARBA00022723"/>
    </source>
</evidence>
<dbReference type="EMBL" id="QEWW01000001">
    <property type="protein sequence ID" value="PWD88163.1"/>
    <property type="molecule type" value="Genomic_DNA"/>
</dbReference>
<dbReference type="GO" id="GO:0046872">
    <property type="term" value="F:metal ion binding"/>
    <property type="evidence" value="ECO:0007669"/>
    <property type="project" value="UniProtKB-KW"/>
</dbReference>
<keyword evidence="14" id="KW-1185">Reference proteome</keyword>